<protein>
    <submittedName>
        <fullName evidence="1">Uncharacterized protein</fullName>
    </submittedName>
</protein>
<evidence type="ECO:0000313" key="1">
    <source>
        <dbReference type="EMBL" id="KAJ7722068.1"/>
    </source>
</evidence>
<dbReference type="EMBL" id="JARJLG010000262">
    <property type="protein sequence ID" value="KAJ7722068.1"/>
    <property type="molecule type" value="Genomic_DNA"/>
</dbReference>
<gene>
    <name evidence="1" type="ORF">DFH07DRAFT_857284</name>
</gene>
<accession>A0AAD7MLF3</accession>
<dbReference type="Proteomes" id="UP001215280">
    <property type="component" value="Unassembled WGS sequence"/>
</dbReference>
<name>A0AAD7MLF3_9AGAR</name>
<proteinExistence type="predicted"/>
<keyword evidence="2" id="KW-1185">Reference proteome</keyword>
<sequence length="140" mass="15993">MRFRAPLLFFSLAMYTGYFKCMYALCTCSMPCPRTPPLYPPLRLARISLSPSMGSLPPSLRAQRRPRRWFTPPRFYQRRSFIISLVGFNHDLPFTPQGVDGASLQVFESSFFSHAFLVHCLVFTSFIGRGSFHNSLGPCL</sequence>
<evidence type="ECO:0000313" key="2">
    <source>
        <dbReference type="Proteomes" id="UP001215280"/>
    </source>
</evidence>
<reference evidence="1" key="1">
    <citation type="submission" date="2023-03" db="EMBL/GenBank/DDBJ databases">
        <title>Massive genome expansion in bonnet fungi (Mycena s.s.) driven by repeated elements and novel gene families across ecological guilds.</title>
        <authorList>
            <consortium name="Lawrence Berkeley National Laboratory"/>
            <person name="Harder C.B."/>
            <person name="Miyauchi S."/>
            <person name="Viragh M."/>
            <person name="Kuo A."/>
            <person name="Thoen E."/>
            <person name="Andreopoulos B."/>
            <person name="Lu D."/>
            <person name="Skrede I."/>
            <person name="Drula E."/>
            <person name="Henrissat B."/>
            <person name="Morin E."/>
            <person name="Kohler A."/>
            <person name="Barry K."/>
            <person name="LaButti K."/>
            <person name="Morin E."/>
            <person name="Salamov A."/>
            <person name="Lipzen A."/>
            <person name="Mereny Z."/>
            <person name="Hegedus B."/>
            <person name="Baldrian P."/>
            <person name="Stursova M."/>
            <person name="Weitz H."/>
            <person name="Taylor A."/>
            <person name="Grigoriev I.V."/>
            <person name="Nagy L.G."/>
            <person name="Martin F."/>
            <person name="Kauserud H."/>
        </authorList>
    </citation>
    <scope>NUCLEOTIDE SEQUENCE</scope>
    <source>
        <strain evidence="1">CBHHK188m</strain>
    </source>
</reference>
<dbReference type="AlphaFoldDB" id="A0AAD7MLF3"/>
<organism evidence="1 2">
    <name type="scientific">Mycena maculata</name>
    <dbReference type="NCBI Taxonomy" id="230809"/>
    <lineage>
        <taxon>Eukaryota</taxon>
        <taxon>Fungi</taxon>
        <taxon>Dikarya</taxon>
        <taxon>Basidiomycota</taxon>
        <taxon>Agaricomycotina</taxon>
        <taxon>Agaricomycetes</taxon>
        <taxon>Agaricomycetidae</taxon>
        <taxon>Agaricales</taxon>
        <taxon>Marasmiineae</taxon>
        <taxon>Mycenaceae</taxon>
        <taxon>Mycena</taxon>
    </lineage>
</organism>
<comment type="caution">
    <text evidence="1">The sequence shown here is derived from an EMBL/GenBank/DDBJ whole genome shotgun (WGS) entry which is preliminary data.</text>
</comment>